<accession>G8TA21</accession>
<dbReference type="Proteomes" id="UP000005438">
    <property type="component" value="Chromosome"/>
</dbReference>
<dbReference type="OrthoDB" id="678798at2"/>
<proteinExistence type="predicted"/>
<evidence type="ECO:0000313" key="1">
    <source>
        <dbReference type="EMBL" id="AEW02393.1"/>
    </source>
</evidence>
<gene>
    <name evidence="1" type="ordered locus">Niako_6168</name>
</gene>
<name>G8TA21_NIAKG</name>
<protein>
    <recommendedName>
        <fullName evidence="3">Lipoprotein</fullName>
    </recommendedName>
</protein>
<dbReference type="HOGENOM" id="CLU_1617264_0_0_10"/>
<dbReference type="RefSeq" id="WP_014222303.1">
    <property type="nucleotide sequence ID" value="NC_016609.1"/>
</dbReference>
<evidence type="ECO:0000313" key="2">
    <source>
        <dbReference type="Proteomes" id="UP000005438"/>
    </source>
</evidence>
<reference evidence="1 2" key="1">
    <citation type="submission" date="2011-12" db="EMBL/GenBank/DDBJ databases">
        <title>The complete genome of Niastella koreensis GR20-10.</title>
        <authorList>
            <consortium name="US DOE Joint Genome Institute (JGI-PGF)"/>
            <person name="Lucas S."/>
            <person name="Han J."/>
            <person name="Lapidus A."/>
            <person name="Bruce D."/>
            <person name="Goodwin L."/>
            <person name="Pitluck S."/>
            <person name="Peters L."/>
            <person name="Kyrpides N."/>
            <person name="Mavromatis K."/>
            <person name="Ivanova N."/>
            <person name="Mikhailova N."/>
            <person name="Davenport K."/>
            <person name="Saunders E."/>
            <person name="Detter J.C."/>
            <person name="Tapia R."/>
            <person name="Han C."/>
            <person name="Land M."/>
            <person name="Hauser L."/>
            <person name="Markowitz V."/>
            <person name="Cheng J.-F."/>
            <person name="Hugenholtz P."/>
            <person name="Woyke T."/>
            <person name="Wu D."/>
            <person name="Tindall B."/>
            <person name="Pomrenke H."/>
            <person name="Brambilla E."/>
            <person name="Klenk H.-P."/>
            <person name="Eisen J.A."/>
        </authorList>
    </citation>
    <scope>NUCLEOTIDE SEQUENCE [LARGE SCALE GENOMIC DNA]</scope>
    <source>
        <strain evidence="2">DSM 17620 / KACC 11465 / NBRC 106392 / GR20-10</strain>
    </source>
</reference>
<dbReference type="EMBL" id="CP003178">
    <property type="protein sequence ID" value="AEW02393.1"/>
    <property type="molecule type" value="Genomic_DNA"/>
</dbReference>
<dbReference type="KEGG" id="nko:Niako_6168"/>
<organism evidence="1 2">
    <name type="scientific">Niastella koreensis (strain DSM 17620 / KACC 11465 / NBRC 106392 / GR20-10)</name>
    <dbReference type="NCBI Taxonomy" id="700598"/>
    <lineage>
        <taxon>Bacteria</taxon>
        <taxon>Pseudomonadati</taxon>
        <taxon>Bacteroidota</taxon>
        <taxon>Chitinophagia</taxon>
        <taxon>Chitinophagales</taxon>
        <taxon>Chitinophagaceae</taxon>
        <taxon>Niastella</taxon>
    </lineage>
</organism>
<dbReference type="PROSITE" id="PS51257">
    <property type="entry name" value="PROKAR_LIPOPROTEIN"/>
    <property type="match status" value="1"/>
</dbReference>
<evidence type="ECO:0008006" key="3">
    <source>
        <dbReference type="Google" id="ProtNLM"/>
    </source>
</evidence>
<dbReference type="AlphaFoldDB" id="G8TA21"/>
<sequence length="164" mass="17480">MKNKTFRLLGLSTVFATVLTIGFTSCKKDKDANSPALGMSATIGTTAFKPKAVVATLQNGYIEVVGGAVMPSDSLVIEVLFQDTAKLNTKLTFAQAEIEMATINTSKLYDSSDPRSHGSVTVTTLDKTNKKVAGKFEGVIYDAFGGNDSLVVKDGTFNTTYIAY</sequence>